<dbReference type="Proteomes" id="UP001209553">
    <property type="component" value="Unassembled WGS sequence"/>
</dbReference>
<accession>A0ABT2QPK8</accession>
<reference evidence="1 2" key="1">
    <citation type="journal article" date="2023" name="Int. J. Syst. Evol. Microbiol.">
        <title>Streptococcus sciuri sp. nov., Staphylococcus marylandisciuri sp. nov. and Staphylococcus americanisciuri sp. nov., isolated from faeces of eastern grey squirrel (Sciurus carolinensis).</title>
        <authorList>
            <person name="Volokhov D.V."/>
            <person name="Zagorodnyaya T.A."/>
            <person name="Furtak V.A."/>
            <person name="Nattanmai G."/>
            <person name="Randall L."/>
            <person name="Jose S."/>
            <person name="Gao Y."/>
            <person name="Eisenberg T."/>
            <person name="Delmonte P."/>
            <person name="Blom J."/>
            <person name="Mitchell K.K."/>
        </authorList>
    </citation>
    <scope>NUCLEOTIDE SEQUENCE [LARGE SCALE GENOMIC DNA]</scope>
    <source>
        <strain evidence="1 2">SQ8-PEA</strain>
    </source>
</reference>
<evidence type="ECO:0000313" key="2">
    <source>
        <dbReference type="Proteomes" id="UP001209553"/>
    </source>
</evidence>
<dbReference type="RefSeq" id="WP_262855306.1">
    <property type="nucleotide sequence ID" value="NZ_JAOPKZ010000005.1"/>
</dbReference>
<protein>
    <recommendedName>
        <fullName evidence="3">Phage protein</fullName>
    </recommendedName>
</protein>
<evidence type="ECO:0000313" key="1">
    <source>
        <dbReference type="EMBL" id="MCU5745902.1"/>
    </source>
</evidence>
<keyword evidence="2" id="KW-1185">Reference proteome</keyword>
<dbReference type="EMBL" id="JAOPKZ010000005">
    <property type="protein sequence ID" value="MCU5745902.1"/>
    <property type="molecule type" value="Genomic_DNA"/>
</dbReference>
<gene>
    <name evidence="1" type="ORF">N9R04_04095</name>
</gene>
<proteinExistence type="predicted"/>
<evidence type="ECO:0008006" key="3">
    <source>
        <dbReference type="Google" id="ProtNLM"/>
    </source>
</evidence>
<organism evidence="1 2">
    <name type="scientific">Staphylococcus marylandisciuri</name>
    <dbReference type="NCBI Taxonomy" id="2981529"/>
    <lineage>
        <taxon>Bacteria</taxon>
        <taxon>Bacillati</taxon>
        <taxon>Bacillota</taxon>
        <taxon>Bacilli</taxon>
        <taxon>Bacillales</taxon>
        <taxon>Staphylococcaceae</taxon>
        <taxon>Staphylococcus</taxon>
    </lineage>
</organism>
<comment type="caution">
    <text evidence="1">The sequence shown here is derived from an EMBL/GenBank/DDBJ whole genome shotgun (WGS) entry which is preliminary data.</text>
</comment>
<sequence length="63" mass="7765">MEEQRWNTSFNVWHEYNGQKLTTMQWARKLNIPQHVVWGYKHNNINFIDLIKEYSKDNPEITE</sequence>
<name>A0ABT2QPK8_9STAP</name>